<keyword evidence="1" id="KW-1133">Transmembrane helix</keyword>
<protein>
    <submittedName>
        <fullName evidence="2">Uncharacterized protein</fullName>
    </submittedName>
</protein>
<reference evidence="2" key="1">
    <citation type="submission" date="2020-08" db="EMBL/GenBank/DDBJ databases">
        <title>Genome public.</title>
        <authorList>
            <person name="Liu C."/>
            <person name="Sun Q."/>
        </authorList>
    </citation>
    <scope>NUCLEOTIDE SEQUENCE</scope>
    <source>
        <strain evidence="2">NSJ-12</strain>
    </source>
</reference>
<sequence>MQTNLLQNKYFKCLLILLLLAYLLLYYFLTNRLKLSNAIPCESLKVYVAIAQPALQNTILEEVKLPNELANTLLNLIATPTYYKTRGDGYRDDETVINIGVISNISTPKTHYYFSISDLGTIHIQDFYNEKNSSFYSLKPFYNFLNPLFMTSTRSEKILYRSVFQLISDEYLKLN</sequence>
<keyword evidence="3" id="KW-1185">Reference proteome</keyword>
<dbReference type="RefSeq" id="WP_249334620.1">
    <property type="nucleotide sequence ID" value="NZ_JACRSY010000064.1"/>
</dbReference>
<accession>A0A926IGK0</accession>
<organism evidence="2 3">
    <name type="scientific">Zhenhengia yiwuensis</name>
    <dbReference type="NCBI Taxonomy" id="2763666"/>
    <lineage>
        <taxon>Bacteria</taxon>
        <taxon>Bacillati</taxon>
        <taxon>Bacillota</taxon>
        <taxon>Clostridia</taxon>
        <taxon>Lachnospirales</taxon>
        <taxon>Lachnospiraceae</taxon>
        <taxon>Zhenhengia</taxon>
    </lineage>
</organism>
<proteinExistence type="predicted"/>
<gene>
    <name evidence="2" type="ORF">H8718_19200</name>
</gene>
<keyword evidence="1" id="KW-0812">Transmembrane</keyword>
<evidence type="ECO:0000313" key="3">
    <source>
        <dbReference type="Proteomes" id="UP000655830"/>
    </source>
</evidence>
<evidence type="ECO:0000313" key="2">
    <source>
        <dbReference type="EMBL" id="MBC8581616.1"/>
    </source>
</evidence>
<comment type="caution">
    <text evidence="2">The sequence shown here is derived from an EMBL/GenBank/DDBJ whole genome shotgun (WGS) entry which is preliminary data.</text>
</comment>
<dbReference type="AlphaFoldDB" id="A0A926IGK0"/>
<evidence type="ECO:0000256" key="1">
    <source>
        <dbReference type="SAM" id="Phobius"/>
    </source>
</evidence>
<dbReference type="Proteomes" id="UP000655830">
    <property type="component" value="Unassembled WGS sequence"/>
</dbReference>
<name>A0A926IGK0_9FIRM</name>
<dbReference type="EMBL" id="JACRSY010000064">
    <property type="protein sequence ID" value="MBC8581616.1"/>
    <property type="molecule type" value="Genomic_DNA"/>
</dbReference>
<feature type="transmembrane region" description="Helical" evidence="1">
    <location>
        <begin position="12"/>
        <end position="29"/>
    </location>
</feature>
<keyword evidence="1" id="KW-0472">Membrane</keyword>